<sequence>MYSANGVVRTLSATDPSTAQIVVAAGTPNASQFGWTSNDLTNVKDLAQWVSEAQNAAESASTNAQYTADALTYVQAQVGHIDAALIDVNTIQTQLQAMLATTDAKIADFNTKYSAFQTGYADFLVKYADFAYKWQMWYDETHPTTP</sequence>
<name>A0A2P1CBI6_9CAUD</name>
<dbReference type="KEGG" id="vg:77948384"/>
<keyword evidence="2" id="KW-1185">Reference proteome</keyword>
<protein>
    <submittedName>
        <fullName evidence="1">Uncharacterized protein</fullName>
    </submittedName>
</protein>
<organism evidence="1 2">
    <name type="scientific">Salmonella phage SE131</name>
    <dbReference type="NCBI Taxonomy" id="2081631"/>
    <lineage>
        <taxon>Viruses</taxon>
        <taxon>Duplodnaviria</taxon>
        <taxon>Heunggongvirae</taxon>
        <taxon>Uroviricota</taxon>
        <taxon>Caudoviricetes</taxon>
        <taxon>Grimontviridae</taxon>
        <taxon>Moazamivirus</taxon>
        <taxon>Moazamivirus SE131</taxon>
    </lineage>
</organism>
<dbReference type="Proteomes" id="UP000240649">
    <property type="component" value="Segment"/>
</dbReference>
<evidence type="ECO:0000313" key="1">
    <source>
        <dbReference type="EMBL" id="AVJ48265.1"/>
    </source>
</evidence>
<dbReference type="RefSeq" id="YP_010672114.1">
    <property type="nucleotide sequence ID" value="NC_070974.1"/>
</dbReference>
<dbReference type="EMBL" id="MG873442">
    <property type="protein sequence ID" value="AVJ48265.1"/>
    <property type="molecule type" value="Genomic_DNA"/>
</dbReference>
<reference evidence="1 2" key="1">
    <citation type="submission" date="2018-01" db="EMBL/GenBank/DDBJ databases">
        <title>Draft Genome Sequence of Salmonella Enteritidis Phage SE131.</title>
        <authorList>
            <person name="Kim Y."/>
            <person name="Han B.K."/>
            <person name="Kim H."/>
            <person name="Kim D."/>
        </authorList>
    </citation>
    <scope>NUCLEOTIDE SEQUENCE [LARGE SCALE GENOMIC DNA]</scope>
</reference>
<evidence type="ECO:0000313" key="2">
    <source>
        <dbReference type="Proteomes" id="UP000240649"/>
    </source>
</evidence>
<dbReference type="GeneID" id="77948384"/>
<accession>A0A2P1CBI6</accession>
<proteinExistence type="predicted"/>